<reference evidence="1 2" key="1">
    <citation type="submission" date="2016-09" db="EMBL/GenBank/DDBJ databases">
        <authorList>
            <person name="Doonan J."/>
            <person name="Pachebat J.A."/>
            <person name="Golyshin P.N."/>
            <person name="Denman S."/>
            <person name="Mcdonald J.E."/>
        </authorList>
    </citation>
    <scope>NUCLEOTIDE SEQUENCE [LARGE SCALE GENOMIC DNA]</scope>
    <source>
        <strain evidence="1 2">FRB141</strain>
    </source>
</reference>
<dbReference type="KEGG" id="bgj:AWC36_21635"/>
<accession>A0AAE8EMS4</accession>
<protein>
    <submittedName>
        <fullName evidence="1">Uncharacterized protein</fullName>
    </submittedName>
</protein>
<name>A0AAE8EMS4_9GAMM</name>
<evidence type="ECO:0000313" key="2">
    <source>
        <dbReference type="Proteomes" id="UP000285972"/>
    </source>
</evidence>
<sequence>MRALNVYEIKMASAAGTPGIAPGNAQIIKDVAIDAGIGAAFTPGAPLIGAGLGAAGSVIHGAINHGPVCVPIPVMIGPTWNGSGGGNSVSVSAAAANALAAARDGS</sequence>
<gene>
    <name evidence="1" type="ORF">BIY26_21310</name>
</gene>
<proteinExistence type="predicted"/>
<organism evidence="1 2">
    <name type="scientific">Brenneria goodwinii</name>
    <dbReference type="NCBI Taxonomy" id="1109412"/>
    <lineage>
        <taxon>Bacteria</taxon>
        <taxon>Pseudomonadati</taxon>
        <taxon>Pseudomonadota</taxon>
        <taxon>Gammaproteobacteria</taxon>
        <taxon>Enterobacterales</taxon>
        <taxon>Pectobacteriaceae</taxon>
        <taxon>Brenneria</taxon>
    </lineage>
</organism>
<evidence type="ECO:0000313" key="1">
    <source>
        <dbReference type="EMBL" id="RLM17157.1"/>
    </source>
</evidence>
<dbReference type="EMBL" id="MJLX01000091">
    <property type="protein sequence ID" value="RLM17157.1"/>
    <property type="molecule type" value="Genomic_DNA"/>
</dbReference>
<dbReference type="RefSeq" id="WP_095835469.1">
    <property type="nucleotide sequence ID" value="NZ_JAESVQ010000019.1"/>
</dbReference>
<dbReference type="Proteomes" id="UP000285972">
    <property type="component" value="Unassembled WGS sequence"/>
</dbReference>
<comment type="caution">
    <text evidence="1">The sequence shown here is derived from an EMBL/GenBank/DDBJ whole genome shotgun (WGS) entry which is preliminary data.</text>
</comment>
<dbReference type="AlphaFoldDB" id="A0AAE8EMS4"/>